<dbReference type="GO" id="GO:0005737">
    <property type="term" value="C:cytoplasm"/>
    <property type="evidence" value="ECO:0007669"/>
    <property type="project" value="TreeGrafter"/>
</dbReference>
<comment type="catalytic activity">
    <reaction evidence="1">
        <text>5-(2-hydroxyethyl)-4-methylthiazole + ATP = 4-methyl-5-(2-phosphooxyethyl)-thiazole + ADP + H(+)</text>
        <dbReference type="Rhea" id="RHEA:24212"/>
        <dbReference type="ChEBI" id="CHEBI:15378"/>
        <dbReference type="ChEBI" id="CHEBI:17957"/>
        <dbReference type="ChEBI" id="CHEBI:30616"/>
        <dbReference type="ChEBI" id="CHEBI:58296"/>
        <dbReference type="ChEBI" id="CHEBI:456216"/>
        <dbReference type="EC" id="2.7.1.50"/>
    </reaction>
</comment>
<evidence type="ECO:0000256" key="4">
    <source>
        <dbReference type="ARBA" id="ARBA00005165"/>
    </source>
</evidence>
<dbReference type="GO" id="GO:0000287">
    <property type="term" value="F:magnesium ion binding"/>
    <property type="evidence" value="ECO:0007669"/>
    <property type="project" value="InterPro"/>
</dbReference>
<dbReference type="NCBIfam" id="TIGR00693">
    <property type="entry name" value="thiE"/>
    <property type="match status" value="1"/>
</dbReference>
<evidence type="ECO:0000256" key="10">
    <source>
        <dbReference type="ARBA" id="ARBA00022842"/>
    </source>
</evidence>
<evidence type="ECO:0000256" key="11">
    <source>
        <dbReference type="ARBA" id="ARBA00022977"/>
    </source>
</evidence>
<dbReference type="InterPro" id="IPR036206">
    <property type="entry name" value="ThiamineP_synth_sf"/>
</dbReference>
<evidence type="ECO:0000256" key="1">
    <source>
        <dbReference type="ARBA" id="ARBA00001771"/>
    </source>
</evidence>
<dbReference type="Pfam" id="PF02581">
    <property type="entry name" value="TMP-TENI"/>
    <property type="match status" value="1"/>
</dbReference>
<dbReference type="GO" id="GO:0004417">
    <property type="term" value="F:hydroxyethylthiazole kinase activity"/>
    <property type="evidence" value="ECO:0007669"/>
    <property type="project" value="UniProtKB-EC"/>
</dbReference>
<keyword evidence="17" id="KW-1185">Reference proteome</keyword>
<evidence type="ECO:0000256" key="9">
    <source>
        <dbReference type="ARBA" id="ARBA00022840"/>
    </source>
</evidence>
<evidence type="ECO:0000256" key="6">
    <source>
        <dbReference type="ARBA" id="ARBA00022723"/>
    </source>
</evidence>
<dbReference type="Gene3D" id="3.20.20.70">
    <property type="entry name" value="Aldolase class I"/>
    <property type="match status" value="1"/>
</dbReference>
<keyword evidence="5" id="KW-0808">Transferase</keyword>
<dbReference type="Gene3D" id="3.40.1190.20">
    <property type="match status" value="1"/>
</dbReference>
<evidence type="ECO:0000313" key="17">
    <source>
        <dbReference type="Proteomes" id="UP001362899"/>
    </source>
</evidence>
<evidence type="ECO:0000256" key="2">
    <source>
        <dbReference type="ARBA" id="ARBA00001946"/>
    </source>
</evidence>
<dbReference type="EMBL" id="BTGC01000003">
    <property type="protein sequence ID" value="GMM50274.1"/>
    <property type="molecule type" value="Genomic_DNA"/>
</dbReference>
<evidence type="ECO:0000256" key="3">
    <source>
        <dbReference type="ARBA" id="ARBA00004868"/>
    </source>
</evidence>
<comment type="cofactor">
    <cofactor evidence="2">
        <name>Mg(2+)</name>
        <dbReference type="ChEBI" id="CHEBI:18420"/>
    </cofactor>
</comment>
<dbReference type="CDD" id="cd00564">
    <property type="entry name" value="TMP_TenI"/>
    <property type="match status" value="1"/>
</dbReference>
<dbReference type="GO" id="GO:0004789">
    <property type="term" value="F:thiamine-phosphate diphosphorylase activity"/>
    <property type="evidence" value="ECO:0007669"/>
    <property type="project" value="UniProtKB-EC"/>
</dbReference>
<dbReference type="CDD" id="cd01170">
    <property type="entry name" value="THZ_kinase"/>
    <property type="match status" value="1"/>
</dbReference>
<comment type="catalytic activity">
    <reaction evidence="12">
        <text>4-methyl-5-(2-phosphooxyethyl)-thiazole + 4-amino-2-methyl-5-(diphosphooxymethyl)pyrimidine + H(+) = thiamine phosphate + diphosphate</text>
        <dbReference type="Rhea" id="RHEA:22328"/>
        <dbReference type="ChEBI" id="CHEBI:15378"/>
        <dbReference type="ChEBI" id="CHEBI:33019"/>
        <dbReference type="ChEBI" id="CHEBI:37575"/>
        <dbReference type="ChEBI" id="CHEBI:57841"/>
        <dbReference type="ChEBI" id="CHEBI:58296"/>
        <dbReference type="EC" id="2.5.1.3"/>
    </reaction>
</comment>
<keyword evidence="11" id="KW-0784">Thiamine biosynthesis</keyword>
<keyword evidence="10" id="KW-0460">Magnesium</keyword>
<evidence type="ECO:0000256" key="13">
    <source>
        <dbReference type="ARBA" id="ARBA00047851"/>
    </source>
</evidence>
<proteinExistence type="inferred from homology"/>
<keyword evidence="6" id="KW-0479">Metal-binding</keyword>
<dbReference type="HAMAP" id="MF_00228">
    <property type="entry name" value="Thz_kinase"/>
    <property type="match status" value="1"/>
</dbReference>
<protein>
    <submittedName>
        <fullName evidence="16">Bifunctional hydroxyethylthiazole kinase/thiamine-phosphate diphosphorylase</fullName>
    </submittedName>
</protein>
<sequence>MSHIESTWRSVERIRSDSPVVHCITNTVAANFAANAVIAVGGSPIMASEGLEIDQVVKIASSFTVNIGTCSPTQIAAVEKALDNLPSGIPWVLDPVGVAATTYRQEVCQRLLKSYTPQVIKGNASEIISLAKCMNVWSPKETLQNRGVDSTVTTKAALPAARALAKKIGTVVAISGAIDFIVDSQRTVRICNGHPLMAAITASGCALTAVLGAFLANSTDIFWSTVHALSYFAVAGQLAAAEAEGTGSMHSKLLDYLYKTTYEQYYNTARPLFDLSLYLVTDPHLNLGRSTADIVKDAVEAGVTIVQLREKDCETGEFIQRALAVKKVCDAHNVPFVINDRVDVALAVDASGVHIGQGDIPVPLARKLLGENKIIGLSVSTDHELELSRKYEHLVDYIGVGPVNPTKTKTNAKKSVGLDGLRQRAADSDSLVVAIGGIKQEQVQEILEIDEVSGIAVVTAITMAEDVTAATKALLRK</sequence>
<dbReference type="FunFam" id="3.20.20.70:FF:000096">
    <property type="entry name" value="Thiamine-phosphate synthase"/>
    <property type="match status" value="1"/>
</dbReference>
<comment type="catalytic activity">
    <reaction evidence="13">
        <text>2-(2-carboxy-4-methylthiazol-5-yl)ethyl phosphate + 4-amino-2-methyl-5-(diphosphooxymethyl)pyrimidine + 2 H(+) = thiamine phosphate + CO2 + diphosphate</text>
        <dbReference type="Rhea" id="RHEA:47848"/>
        <dbReference type="ChEBI" id="CHEBI:15378"/>
        <dbReference type="ChEBI" id="CHEBI:16526"/>
        <dbReference type="ChEBI" id="CHEBI:33019"/>
        <dbReference type="ChEBI" id="CHEBI:37575"/>
        <dbReference type="ChEBI" id="CHEBI:57841"/>
        <dbReference type="ChEBI" id="CHEBI:62890"/>
        <dbReference type="EC" id="2.5.1.3"/>
    </reaction>
</comment>
<keyword evidence="8 16" id="KW-0418">Kinase</keyword>
<dbReference type="InterPro" id="IPR034291">
    <property type="entry name" value="TMP_synthase"/>
</dbReference>
<organism evidence="16 17">
    <name type="scientific">Starmerella bacillaris</name>
    <name type="common">Yeast</name>
    <name type="synonym">Candida zemplinina</name>
    <dbReference type="NCBI Taxonomy" id="1247836"/>
    <lineage>
        <taxon>Eukaryota</taxon>
        <taxon>Fungi</taxon>
        <taxon>Dikarya</taxon>
        <taxon>Ascomycota</taxon>
        <taxon>Saccharomycotina</taxon>
        <taxon>Dipodascomycetes</taxon>
        <taxon>Dipodascales</taxon>
        <taxon>Trichomonascaceae</taxon>
        <taxon>Starmerella</taxon>
    </lineage>
</organism>
<evidence type="ECO:0000256" key="8">
    <source>
        <dbReference type="ARBA" id="ARBA00022777"/>
    </source>
</evidence>
<dbReference type="InterPro" id="IPR000417">
    <property type="entry name" value="Hyethyz_kinase"/>
</dbReference>
<evidence type="ECO:0000313" key="16">
    <source>
        <dbReference type="EMBL" id="GMM50274.1"/>
    </source>
</evidence>
<keyword evidence="7" id="KW-0547">Nucleotide-binding</keyword>
<dbReference type="SUPFAM" id="SSF51391">
    <property type="entry name" value="Thiamin phosphate synthase"/>
    <property type="match status" value="1"/>
</dbReference>
<comment type="caution">
    <text evidence="16">The sequence shown here is derived from an EMBL/GenBank/DDBJ whole genome shotgun (WGS) entry which is preliminary data.</text>
</comment>
<accession>A0AAV5RFB7</accession>
<evidence type="ECO:0000256" key="14">
    <source>
        <dbReference type="ARBA" id="ARBA00047883"/>
    </source>
</evidence>
<comment type="catalytic activity">
    <reaction evidence="14">
        <text>2-[(2R,5Z)-2-carboxy-4-methylthiazol-5(2H)-ylidene]ethyl phosphate + 4-amino-2-methyl-5-(diphosphooxymethyl)pyrimidine + 2 H(+) = thiamine phosphate + CO2 + diphosphate</text>
        <dbReference type="Rhea" id="RHEA:47844"/>
        <dbReference type="ChEBI" id="CHEBI:15378"/>
        <dbReference type="ChEBI" id="CHEBI:16526"/>
        <dbReference type="ChEBI" id="CHEBI:33019"/>
        <dbReference type="ChEBI" id="CHEBI:37575"/>
        <dbReference type="ChEBI" id="CHEBI:57841"/>
        <dbReference type="ChEBI" id="CHEBI:62899"/>
        <dbReference type="EC" id="2.5.1.3"/>
    </reaction>
</comment>
<feature type="domain" description="Thiamine phosphate synthase/TenI" evidence="15">
    <location>
        <begin position="277"/>
        <end position="461"/>
    </location>
</feature>
<dbReference type="InterPro" id="IPR029056">
    <property type="entry name" value="Ribokinase-like"/>
</dbReference>
<dbReference type="NCBIfam" id="NF006830">
    <property type="entry name" value="PRK09355.1"/>
    <property type="match status" value="1"/>
</dbReference>
<dbReference type="SUPFAM" id="SSF53613">
    <property type="entry name" value="Ribokinase-like"/>
    <property type="match status" value="1"/>
</dbReference>
<comment type="pathway">
    <text evidence="4">Cofactor biosynthesis; thiamine diphosphate biosynthesis; thiamine phosphate from 4-amino-2-methyl-5-diphosphomethylpyrimidine and 4-methyl-5-(2-phosphoethyl)-thiazole: step 1/1.</text>
</comment>
<comment type="pathway">
    <text evidence="3">Cofactor biosynthesis; thiamine diphosphate biosynthesis; 4-methyl-5-(2-phosphoethyl)-thiazole from 5-(2-hydroxyethyl)-4-methylthiazole: step 1/1.</text>
</comment>
<dbReference type="Proteomes" id="UP001362899">
    <property type="component" value="Unassembled WGS sequence"/>
</dbReference>
<name>A0AAV5RFB7_STABA</name>
<dbReference type="Pfam" id="PF02110">
    <property type="entry name" value="HK"/>
    <property type="match status" value="1"/>
</dbReference>
<evidence type="ECO:0000259" key="15">
    <source>
        <dbReference type="Pfam" id="PF02581"/>
    </source>
</evidence>
<dbReference type="PANTHER" id="PTHR20857">
    <property type="entry name" value="THIAMINE-PHOSPHATE PYROPHOSPHORYLASE"/>
    <property type="match status" value="1"/>
</dbReference>
<dbReference type="PANTHER" id="PTHR20857:SF15">
    <property type="entry name" value="THIAMINE-PHOSPHATE SYNTHASE"/>
    <property type="match status" value="1"/>
</dbReference>
<dbReference type="GO" id="GO:0009228">
    <property type="term" value="P:thiamine biosynthetic process"/>
    <property type="evidence" value="ECO:0007669"/>
    <property type="project" value="UniProtKB-KW"/>
</dbReference>
<dbReference type="InterPro" id="IPR022998">
    <property type="entry name" value="ThiamineP_synth_TenI"/>
</dbReference>
<reference evidence="16 17" key="1">
    <citation type="journal article" date="2023" name="Elife">
        <title>Identification of key yeast species and microbe-microbe interactions impacting larval growth of Drosophila in the wild.</title>
        <authorList>
            <person name="Mure A."/>
            <person name="Sugiura Y."/>
            <person name="Maeda R."/>
            <person name="Honda K."/>
            <person name="Sakurai N."/>
            <person name="Takahashi Y."/>
            <person name="Watada M."/>
            <person name="Katoh T."/>
            <person name="Gotoh A."/>
            <person name="Gotoh Y."/>
            <person name="Taniguchi I."/>
            <person name="Nakamura K."/>
            <person name="Hayashi T."/>
            <person name="Katayama T."/>
            <person name="Uemura T."/>
            <person name="Hattori Y."/>
        </authorList>
    </citation>
    <scope>NUCLEOTIDE SEQUENCE [LARGE SCALE GENOMIC DNA]</scope>
    <source>
        <strain evidence="16 17">SB-73</strain>
    </source>
</reference>
<dbReference type="PRINTS" id="PR01099">
    <property type="entry name" value="HYETHTZKNASE"/>
</dbReference>
<evidence type="ECO:0000256" key="7">
    <source>
        <dbReference type="ARBA" id="ARBA00022741"/>
    </source>
</evidence>
<dbReference type="AlphaFoldDB" id="A0AAV5RFB7"/>
<gene>
    <name evidence="16" type="ORF">DASB73_012320</name>
</gene>
<evidence type="ECO:0000256" key="12">
    <source>
        <dbReference type="ARBA" id="ARBA00047334"/>
    </source>
</evidence>
<dbReference type="InterPro" id="IPR013785">
    <property type="entry name" value="Aldolase_TIM"/>
</dbReference>
<dbReference type="GO" id="GO:0005524">
    <property type="term" value="F:ATP binding"/>
    <property type="evidence" value="ECO:0007669"/>
    <property type="project" value="UniProtKB-KW"/>
</dbReference>
<evidence type="ECO:0000256" key="5">
    <source>
        <dbReference type="ARBA" id="ARBA00022679"/>
    </source>
</evidence>
<keyword evidence="9" id="KW-0067">ATP-binding</keyword>
<dbReference type="HAMAP" id="MF_00097">
    <property type="entry name" value="TMP_synthase"/>
    <property type="match status" value="1"/>
</dbReference>